<dbReference type="Proteomes" id="UP000460287">
    <property type="component" value="Unassembled WGS sequence"/>
</dbReference>
<feature type="transmembrane region" description="Helical" evidence="7">
    <location>
        <begin position="232"/>
        <end position="255"/>
    </location>
</feature>
<evidence type="ECO:0000256" key="5">
    <source>
        <dbReference type="ARBA" id="ARBA00022989"/>
    </source>
</evidence>
<keyword evidence="4 10" id="KW-0067">ATP-binding</keyword>
<evidence type="ECO:0000256" key="6">
    <source>
        <dbReference type="ARBA" id="ARBA00023136"/>
    </source>
</evidence>
<evidence type="ECO:0000256" key="2">
    <source>
        <dbReference type="ARBA" id="ARBA00022692"/>
    </source>
</evidence>
<dbReference type="SMART" id="SM00382">
    <property type="entry name" value="AAA"/>
    <property type="match status" value="1"/>
</dbReference>
<keyword evidence="6 7" id="KW-0472">Membrane</keyword>
<dbReference type="SUPFAM" id="SSF52540">
    <property type="entry name" value="P-loop containing nucleoside triphosphate hydrolases"/>
    <property type="match status" value="1"/>
</dbReference>
<keyword evidence="5 7" id="KW-1133">Transmembrane helix</keyword>
<dbReference type="InterPro" id="IPR036640">
    <property type="entry name" value="ABC1_TM_sf"/>
</dbReference>
<dbReference type="Gene3D" id="3.40.50.300">
    <property type="entry name" value="P-loop containing nucleotide triphosphate hydrolases"/>
    <property type="match status" value="1"/>
</dbReference>
<reference evidence="10 11" key="1">
    <citation type="submission" date="2019-08" db="EMBL/GenBank/DDBJ databases">
        <title>In-depth cultivation of the pig gut microbiome towards novel bacterial diversity and tailored functional studies.</title>
        <authorList>
            <person name="Wylensek D."/>
            <person name="Hitch T.C.A."/>
            <person name="Clavel T."/>
        </authorList>
    </citation>
    <scope>NUCLEOTIDE SEQUENCE [LARGE SCALE GENOMIC DNA]</scope>
    <source>
        <strain evidence="10 11">WCA-383-APC-5B</strain>
    </source>
</reference>
<evidence type="ECO:0000256" key="4">
    <source>
        <dbReference type="ARBA" id="ARBA00022840"/>
    </source>
</evidence>
<keyword evidence="11" id="KW-1185">Reference proteome</keyword>
<keyword evidence="2 7" id="KW-0812">Transmembrane</keyword>
<feature type="transmembrane region" description="Helical" evidence="7">
    <location>
        <begin position="267"/>
        <end position="288"/>
    </location>
</feature>
<dbReference type="GO" id="GO:0015421">
    <property type="term" value="F:ABC-type oligopeptide transporter activity"/>
    <property type="evidence" value="ECO:0007669"/>
    <property type="project" value="TreeGrafter"/>
</dbReference>
<sequence>MKEYYKYFKNYIGLLVIFFALTIFNWIISFIQPIFLNKFIDALIAKDSKVHMFIIDIIVLGIFSIIIGYVLEQVSVYLINNISFKYILFIIEHYHKSVLEKANQFSPVYLSQRIKNDVAILIQFYIKDVLNLILNIICLFVSCFLLIHMETIFIYLILLFIPFYFLMYVLIKTPLYKASYNAKNTDDKFTETLTNQVSLIKLIKIKGTFINSSTHLKESFNTMYQAVKKYSIIAYLFSSIDNIITVCFQAIVFFILSNKVINNQLSVGNFILINTYFNFIMNSIKYFIDFYSTYQNMYVSKNRINEILDINLENNGYKVLDYIDSIQLKNLSFSYKDAIGKRKVLDNVNLSFSKNNLYVIKGRNGTGKSTLFNIILGLYIDSIDSGVITYNNYSISLLDMYKIRNEYIGFIEQNNISSNQTVFEYLLGNSNYHNYCREEVLGIFSKLIDKYDYGNFFKDDEFNLNNVMNKKVATLSGGQQQKIKIFRELIKCPEVMFFDEPTTALDQKSIHQFKSMINNIKKDKIILLISHNNFFDDITDEEILLD</sequence>
<dbReference type="PANTHER" id="PTHR43394:SF1">
    <property type="entry name" value="ATP-BINDING CASSETTE SUB-FAMILY B MEMBER 10, MITOCHONDRIAL"/>
    <property type="match status" value="1"/>
</dbReference>
<keyword evidence="3" id="KW-0547">Nucleotide-binding</keyword>
<proteinExistence type="predicted"/>
<dbReference type="InterPro" id="IPR039421">
    <property type="entry name" value="Type_1_exporter"/>
</dbReference>
<feature type="domain" description="ABC transmembrane type-1" evidence="9">
    <location>
        <begin position="16"/>
        <end position="296"/>
    </location>
</feature>
<dbReference type="InterPro" id="IPR003593">
    <property type="entry name" value="AAA+_ATPase"/>
</dbReference>
<dbReference type="PROSITE" id="PS50929">
    <property type="entry name" value="ABC_TM1F"/>
    <property type="match status" value="1"/>
</dbReference>
<dbReference type="Pfam" id="PF00664">
    <property type="entry name" value="ABC_membrane"/>
    <property type="match status" value="1"/>
</dbReference>
<dbReference type="PANTHER" id="PTHR43394">
    <property type="entry name" value="ATP-DEPENDENT PERMEASE MDL1, MITOCHONDRIAL"/>
    <property type="match status" value="1"/>
</dbReference>
<feature type="transmembrane region" description="Helical" evidence="7">
    <location>
        <begin position="12"/>
        <end position="31"/>
    </location>
</feature>
<evidence type="ECO:0000256" key="7">
    <source>
        <dbReference type="SAM" id="Phobius"/>
    </source>
</evidence>
<dbReference type="AlphaFoldDB" id="A0A7X2MZH8"/>
<dbReference type="GO" id="GO:0005524">
    <property type="term" value="F:ATP binding"/>
    <property type="evidence" value="ECO:0007669"/>
    <property type="project" value="UniProtKB-KW"/>
</dbReference>
<evidence type="ECO:0000256" key="1">
    <source>
        <dbReference type="ARBA" id="ARBA00004651"/>
    </source>
</evidence>
<evidence type="ECO:0000256" key="3">
    <source>
        <dbReference type="ARBA" id="ARBA00022741"/>
    </source>
</evidence>
<dbReference type="RefSeq" id="WP_154531874.1">
    <property type="nucleotide sequence ID" value="NZ_JAQXTV010000214.1"/>
</dbReference>
<dbReference type="CDD" id="cd07346">
    <property type="entry name" value="ABC_6TM_exporters"/>
    <property type="match status" value="1"/>
</dbReference>
<feature type="transmembrane region" description="Helical" evidence="7">
    <location>
        <begin position="129"/>
        <end position="147"/>
    </location>
</feature>
<dbReference type="SUPFAM" id="SSF90123">
    <property type="entry name" value="ABC transporter transmembrane region"/>
    <property type="match status" value="1"/>
</dbReference>
<organism evidence="10 11">
    <name type="scientific">Inconstantimicrobium porci</name>
    <dbReference type="NCBI Taxonomy" id="2652291"/>
    <lineage>
        <taxon>Bacteria</taxon>
        <taxon>Bacillati</taxon>
        <taxon>Bacillota</taxon>
        <taxon>Clostridia</taxon>
        <taxon>Eubacteriales</taxon>
        <taxon>Clostridiaceae</taxon>
        <taxon>Inconstantimicrobium</taxon>
    </lineage>
</organism>
<dbReference type="PROSITE" id="PS50893">
    <property type="entry name" value="ABC_TRANSPORTER_2"/>
    <property type="match status" value="1"/>
</dbReference>
<dbReference type="InterPro" id="IPR027417">
    <property type="entry name" value="P-loop_NTPase"/>
</dbReference>
<dbReference type="GO" id="GO:0005886">
    <property type="term" value="C:plasma membrane"/>
    <property type="evidence" value="ECO:0007669"/>
    <property type="project" value="UniProtKB-SubCell"/>
</dbReference>
<evidence type="ECO:0000313" key="11">
    <source>
        <dbReference type="Proteomes" id="UP000460287"/>
    </source>
</evidence>
<feature type="transmembrane region" description="Helical" evidence="7">
    <location>
        <begin position="153"/>
        <end position="171"/>
    </location>
</feature>
<dbReference type="Gene3D" id="1.20.1560.10">
    <property type="entry name" value="ABC transporter type 1, transmembrane domain"/>
    <property type="match status" value="1"/>
</dbReference>
<name>A0A7X2MZH8_9CLOT</name>
<dbReference type="InterPro" id="IPR011527">
    <property type="entry name" value="ABC1_TM_dom"/>
</dbReference>
<feature type="domain" description="ABC transporter" evidence="8">
    <location>
        <begin position="326"/>
        <end position="543"/>
    </location>
</feature>
<protein>
    <submittedName>
        <fullName evidence="10">ABC transporter ATP-binding protein</fullName>
    </submittedName>
</protein>
<evidence type="ECO:0000259" key="8">
    <source>
        <dbReference type="PROSITE" id="PS50893"/>
    </source>
</evidence>
<evidence type="ECO:0000259" key="9">
    <source>
        <dbReference type="PROSITE" id="PS50929"/>
    </source>
</evidence>
<accession>A0A7X2MZH8</accession>
<dbReference type="InterPro" id="IPR003439">
    <property type="entry name" value="ABC_transporter-like_ATP-bd"/>
</dbReference>
<dbReference type="Pfam" id="PF00005">
    <property type="entry name" value="ABC_tran"/>
    <property type="match status" value="1"/>
</dbReference>
<evidence type="ECO:0000313" key="10">
    <source>
        <dbReference type="EMBL" id="MSR91972.1"/>
    </source>
</evidence>
<feature type="transmembrane region" description="Helical" evidence="7">
    <location>
        <begin position="51"/>
        <end position="71"/>
    </location>
</feature>
<gene>
    <name evidence="10" type="ORF">FYJ33_11350</name>
</gene>
<dbReference type="EMBL" id="VULX01000019">
    <property type="protein sequence ID" value="MSR91972.1"/>
    <property type="molecule type" value="Genomic_DNA"/>
</dbReference>
<dbReference type="GO" id="GO:0016887">
    <property type="term" value="F:ATP hydrolysis activity"/>
    <property type="evidence" value="ECO:0007669"/>
    <property type="project" value="InterPro"/>
</dbReference>
<comment type="subcellular location">
    <subcellularLocation>
        <location evidence="1">Cell membrane</location>
        <topology evidence="1">Multi-pass membrane protein</topology>
    </subcellularLocation>
</comment>
<comment type="caution">
    <text evidence="10">The sequence shown here is derived from an EMBL/GenBank/DDBJ whole genome shotgun (WGS) entry which is preliminary data.</text>
</comment>